<dbReference type="EMBL" id="JH719393">
    <property type="protein sequence ID" value="EJC84973.1"/>
    <property type="molecule type" value="Genomic_DNA"/>
</dbReference>
<dbReference type="Proteomes" id="UP000005732">
    <property type="component" value="Unassembled WGS sequence"/>
</dbReference>
<feature type="domain" description="T6SS immunity protein Tdi1 C-terminal" evidence="2">
    <location>
        <begin position="154"/>
        <end position="216"/>
    </location>
</feature>
<dbReference type="Pfam" id="PF08906">
    <property type="entry name" value="T6SS_Tdi1_C"/>
    <property type="match status" value="1"/>
</dbReference>
<dbReference type="InterPro" id="IPR037883">
    <property type="entry name" value="Knr4/Smi1-like_sf"/>
</dbReference>
<accession>J0WHQ1</accession>
<dbReference type="InterPro" id="IPR014983">
    <property type="entry name" value="GAD-rel"/>
</dbReference>
<evidence type="ECO:0000259" key="2">
    <source>
        <dbReference type="Pfam" id="PF08906"/>
    </source>
</evidence>
<name>J0WHQ1_RHILT</name>
<dbReference type="SUPFAM" id="SSF160631">
    <property type="entry name" value="SMI1/KNR4-like"/>
    <property type="match status" value="1"/>
</dbReference>
<dbReference type="HOGENOM" id="CLU_082934_2_0_5"/>
<reference evidence="4" key="1">
    <citation type="submission" date="2012-02" db="EMBL/GenBank/DDBJ databases">
        <title>Improved High-Quality Draft Sequence of Rhizobium leguminosarum bv. trifolii WSM2297.</title>
        <authorList>
            <consortium name="US DOE Joint Genome Institute"/>
            <person name="Lucas S."/>
            <person name="Han J."/>
            <person name="Lapidus A."/>
            <person name="Cheng J.-F."/>
            <person name="Goodwin L."/>
            <person name="Pitluck S."/>
            <person name="Peters L."/>
            <person name="Ovchinnikova G."/>
            <person name="Zhang X."/>
            <person name="Detter J.C."/>
            <person name="Han C."/>
            <person name="Tapia R."/>
            <person name="Land M."/>
            <person name="Hauser L."/>
            <person name="Kyrpides N."/>
            <person name="Ivanova N."/>
            <person name="Pagani I."/>
            <person name="Brau L."/>
            <person name="Yates R."/>
            <person name="O'Hara G."/>
            <person name="Rui T."/>
            <person name="Howieson J."/>
            <person name="Reeve W."/>
            <person name="Woyke T."/>
        </authorList>
    </citation>
    <scope>NUCLEOTIDE SEQUENCE [LARGE SCALE GENOMIC DNA]</scope>
    <source>
        <strain evidence="4">WSM2297</strain>
    </source>
</reference>
<sequence>MAMDKNFSDRIERIGSPRRRIPLTAERDARLSLHLPDSFLEFLRTFGFGDYFDRKLQYCDPTEFSPVLALVFGNDPEFSHKDCFVVGHSAFGRLVCWSKRHDHFEIDLVDMRLSSSKLAPTQLVLPPHLANRQRSTDPNILARSLLPYESKDYEEFDARDQPMFERCRAMHGSLERTDCYGYFPALATVGLDSAMRHVENIKRVAALEHFAILAQLGTFRLMWLERGQYTAVRVIG</sequence>
<proteinExistence type="predicted"/>
<dbReference type="InterPro" id="IPR015002">
    <property type="entry name" value="T6SS_Tdi1_C"/>
</dbReference>
<evidence type="ECO:0000313" key="4">
    <source>
        <dbReference type="EMBL" id="EJC84973.1"/>
    </source>
</evidence>
<dbReference type="AlphaFoldDB" id="J0WHQ1"/>
<evidence type="ECO:0000313" key="3">
    <source>
        <dbReference type="EMBL" id="EJC83435.1"/>
    </source>
</evidence>
<gene>
    <name evidence="3" type="ORF">Rleg4DRAFT_5198</name>
    <name evidence="4" type="ORF">Rleg4DRAFT_6823</name>
</gene>
<dbReference type="EMBL" id="JH719393">
    <property type="protein sequence ID" value="EJC83435.1"/>
    <property type="molecule type" value="Genomic_DNA"/>
</dbReference>
<protein>
    <recommendedName>
        <fullName evidence="5">DUF1851 domain-containing protein</fullName>
    </recommendedName>
</protein>
<feature type="domain" description="GAD-related" evidence="1">
    <location>
        <begin position="7"/>
        <end position="101"/>
    </location>
</feature>
<organism evidence="4">
    <name type="scientific">Rhizobium leguminosarum bv. trifolii WSM2297</name>
    <dbReference type="NCBI Taxonomy" id="754762"/>
    <lineage>
        <taxon>Bacteria</taxon>
        <taxon>Pseudomonadati</taxon>
        <taxon>Pseudomonadota</taxon>
        <taxon>Alphaproteobacteria</taxon>
        <taxon>Hyphomicrobiales</taxon>
        <taxon>Rhizobiaceae</taxon>
        <taxon>Rhizobium/Agrobacterium group</taxon>
        <taxon>Rhizobium</taxon>
    </lineage>
</organism>
<dbReference type="RefSeq" id="WP_003575688.1">
    <property type="nucleotide sequence ID" value="NZ_JH719393.1"/>
</dbReference>
<dbReference type="Pfam" id="PF08887">
    <property type="entry name" value="GAD-like"/>
    <property type="match status" value="1"/>
</dbReference>
<evidence type="ECO:0000259" key="1">
    <source>
        <dbReference type="Pfam" id="PF08887"/>
    </source>
</evidence>
<evidence type="ECO:0008006" key="5">
    <source>
        <dbReference type="Google" id="ProtNLM"/>
    </source>
</evidence>
<dbReference type="OrthoDB" id="7985367at2"/>